<dbReference type="GO" id="GO:0003677">
    <property type="term" value="F:DNA binding"/>
    <property type="evidence" value="ECO:0007669"/>
    <property type="project" value="UniProtKB-KW"/>
</dbReference>
<evidence type="ECO:0000256" key="6">
    <source>
        <dbReference type="ARBA" id="ARBA00022771"/>
    </source>
</evidence>
<dbReference type="CDD" id="cd18212">
    <property type="entry name" value="BTB_POZ_ZBTB24_ZNF450"/>
    <property type="match status" value="1"/>
</dbReference>
<feature type="domain" description="C2H2-type" evidence="19">
    <location>
        <begin position="385"/>
        <end position="408"/>
    </location>
</feature>
<dbReference type="SUPFAM" id="SSF57667">
    <property type="entry name" value="beta-beta-alpha zinc fingers"/>
    <property type="match status" value="4"/>
</dbReference>
<dbReference type="PANTHER" id="PTHR24394:SF59">
    <property type="entry name" value="ZINC FINGER AND BTB DOMAIN-CONTAINING PROTEIN 24 ISOFORM X1"/>
    <property type="match status" value="1"/>
</dbReference>
<dbReference type="GO" id="GO:0008270">
    <property type="term" value="F:zinc ion binding"/>
    <property type="evidence" value="ECO:0007669"/>
    <property type="project" value="UniProtKB-KW"/>
</dbReference>
<evidence type="ECO:0000256" key="5">
    <source>
        <dbReference type="ARBA" id="ARBA00022737"/>
    </source>
</evidence>
<dbReference type="InterPro" id="IPR011333">
    <property type="entry name" value="SKP1/BTB/POZ_sf"/>
</dbReference>
<evidence type="ECO:0000256" key="16">
    <source>
        <dbReference type="PROSITE-ProRule" id="PRU00042"/>
    </source>
</evidence>
<evidence type="ECO:0000256" key="14">
    <source>
        <dbReference type="ARBA" id="ARBA00071013"/>
    </source>
</evidence>
<feature type="domain" description="BTB" evidence="18">
    <location>
        <begin position="38"/>
        <end position="104"/>
    </location>
</feature>
<keyword evidence="21" id="KW-1185">Reference proteome</keyword>
<dbReference type="SMART" id="SM00355">
    <property type="entry name" value="ZnF_C2H2"/>
    <property type="match status" value="8"/>
</dbReference>
<dbReference type="InterPro" id="IPR013087">
    <property type="entry name" value="Znf_C2H2_type"/>
</dbReference>
<dbReference type="Proteomes" id="UP000541249">
    <property type="component" value="Unassembled WGS sequence"/>
</dbReference>
<dbReference type="GO" id="GO:0005634">
    <property type="term" value="C:nucleus"/>
    <property type="evidence" value="ECO:0007669"/>
    <property type="project" value="UniProtKB-SubCell"/>
</dbReference>
<dbReference type="FunFam" id="3.30.160.60:FF:000267">
    <property type="entry name" value="Zinc finger and BTB domain-containing 49"/>
    <property type="match status" value="1"/>
</dbReference>
<feature type="compositionally biased region" description="Basic residues" evidence="17">
    <location>
        <begin position="163"/>
        <end position="173"/>
    </location>
</feature>
<keyword evidence="9" id="KW-0238">DNA-binding</keyword>
<evidence type="ECO:0000259" key="18">
    <source>
        <dbReference type="PROSITE" id="PS50097"/>
    </source>
</evidence>
<accession>A0A7L4D4J8</accession>
<evidence type="ECO:0000256" key="9">
    <source>
        <dbReference type="ARBA" id="ARBA00023125"/>
    </source>
</evidence>
<dbReference type="EMBL" id="VZZY01006870">
    <property type="protein sequence ID" value="NXW56641.1"/>
    <property type="molecule type" value="Genomic_DNA"/>
</dbReference>
<evidence type="ECO:0000256" key="4">
    <source>
        <dbReference type="ARBA" id="ARBA00022723"/>
    </source>
</evidence>
<name>A0A7L4D4J8_9AVES</name>
<gene>
    <name evidence="20" type="primary">Zbtb24</name>
    <name evidence="20" type="ORF">EURGUL_R04621</name>
</gene>
<evidence type="ECO:0000256" key="2">
    <source>
        <dbReference type="ARBA" id="ARBA00004123"/>
    </source>
</evidence>
<dbReference type="PROSITE" id="PS50097">
    <property type="entry name" value="BTB"/>
    <property type="match status" value="1"/>
</dbReference>
<dbReference type="Gene3D" id="3.30.160.60">
    <property type="entry name" value="Classic Zinc Finger"/>
    <property type="match status" value="8"/>
</dbReference>
<evidence type="ECO:0000256" key="12">
    <source>
        <dbReference type="ARBA" id="ARBA00056876"/>
    </source>
</evidence>
<evidence type="ECO:0000313" key="20">
    <source>
        <dbReference type="EMBL" id="NXW56641.1"/>
    </source>
</evidence>
<dbReference type="OrthoDB" id="6365676at2759"/>
<feature type="domain" description="C2H2-type" evidence="19">
    <location>
        <begin position="456"/>
        <end position="483"/>
    </location>
</feature>
<feature type="domain" description="C2H2-type" evidence="19">
    <location>
        <begin position="301"/>
        <end position="328"/>
    </location>
</feature>
<evidence type="ECO:0000256" key="3">
    <source>
        <dbReference type="ARBA" id="ARBA00006991"/>
    </source>
</evidence>
<dbReference type="Pfam" id="PF00651">
    <property type="entry name" value="BTB"/>
    <property type="match status" value="1"/>
</dbReference>
<dbReference type="PANTHER" id="PTHR24394">
    <property type="entry name" value="ZINC FINGER PROTEIN"/>
    <property type="match status" value="1"/>
</dbReference>
<feature type="compositionally biased region" description="Polar residues" evidence="17">
    <location>
        <begin position="191"/>
        <end position="201"/>
    </location>
</feature>
<dbReference type="InterPro" id="IPR036236">
    <property type="entry name" value="Znf_C2H2_sf"/>
</dbReference>
<dbReference type="PROSITE" id="PS50157">
    <property type="entry name" value="ZINC_FINGER_C2H2_2"/>
    <property type="match status" value="8"/>
</dbReference>
<dbReference type="FunFam" id="3.30.160.60:FF:000759">
    <property type="entry name" value="zinc finger protein 16"/>
    <property type="match status" value="1"/>
</dbReference>
<evidence type="ECO:0000256" key="13">
    <source>
        <dbReference type="ARBA" id="ARBA00065867"/>
    </source>
</evidence>
<comment type="subcellular location">
    <subcellularLocation>
        <location evidence="2">Nucleus</location>
    </subcellularLocation>
</comment>
<feature type="domain" description="C2H2-type" evidence="19">
    <location>
        <begin position="329"/>
        <end position="356"/>
    </location>
</feature>
<dbReference type="FunFam" id="3.30.160.60:FF:000624">
    <property type="entry name" value="zinc finger protein 697"/>
    <property type="match status" value="1"/>
</dbReference>
<keyword evidence="11" id="KW-0539">Nucleus</keyword>
<feature type="region of interest" description="Disordered" evidence="17">
    <location>
        <begin position="133"/>
        <end position="261"/>
    </location>
</feature>
<dbReference type="GO" id="GO:0000981">
    <property type="term" value="F:DNA-binding transcription factor activity, RNA polymerase II-specific"/>
    <property type="evidence" value="ECO:0007669"/>
    <property type="project" value="TreeGrafter"/>
</dbReference>
<feature type="domain" description="C2H2-type" evidence="19">
    <location>
        <begin position="357"/>
        <end position="384"/>
    </location>
</feature>
<feature type="compositionally biased region" description="Low complexity" evidence="17">
    <location>
        <begin position="133"/>
        <end position="153"/>
    </location>
</feature>
<keyword evidence="8" id="KW-0805">Transcription regulation</keyword>
<evidence type="ECO:0000256" key="10">
    <source>
        <dbReference type="ARBA" id="ARBA00023163"/>
    </source>
</evidence>
<dbReference type="SUPFAM" id="SSF54695">
    <property type="entry name" value="POZ domain"/>
    <property type="match status" value="1"/>
</dbReference>
<dbReference type="SMART" id="SM00225">
    <property type="entry name" value="BTB"/>
    <property type="match status" value="1"/>
</dbReference>
<comment type="function">
    <text evidence="12">May be involved in BMP2-induced transcription.</text>
</comment>
<comment type="subunit">
    <text evidence="13">Interacts with MN1.</text>
</comment>
<dbReference type="AlphaFoldDB" id="A0A7L4D4J8"/>
<feature type="domain" description="C2H2-type" evidence="19">
    <location>
        <begin position="484"/>
        <end position="511"/>
    </location>
</feature>
<feature type="domain" description="C2H2-type" evidence="19">
    <location>
        <begin position="512"/>
        <end position="539"/>
    </location>
</feature>
<keyword evidence="10" id="KW-0804">Transcription</keyword>
<keyword evidence="7" id="KW-0862">Zinc</keyword>
<dbReference type="FunFam" id="3.30.160.60:FF:000692">
    <property type="entry name" value="Zinc finger and BTB domain containing 24"/>
    <property type="match status" value="1"/>
</dbReference>
<dbReference type="PROSITE" id="PS00028">
    <property type="entry name" value="ZINC_FINGER_C2H2_1"/>
    <property type="match status" value="8"/>
</dbReference>
<dbReference type="FunFam" id="3.30.160.60:FF:000097">
    <property type="entry name" value="Zinc finger protein"/>
    <property type="match status" value="1"/>
</dbReference>
<comment type="caution">
    <text evidence="20">The sequence shown here is derived from an EMBL/GenBank/DDBJ whole genome shotgun (WGS) entry which is preliminary data.</text>
</comment>
<keyword evidence="5" id="KW-0677">Repeat</keyword>
<reference evidence="20 21" key="1">
    <citation type="submission" date="2019-09" db="EMBL/GenBank/DDBJ databases">
        <title>Bird 10,000 Genomes (B10K) Project - Family phase.</title>
        <authorList>
            <person name="Zhang G."/>
        </authorList>
    </citation>
    <scope>NUCLEOTIDE SEQUENCE [LARGE SCALE GENOMIC DNA]</scope>
    <source>
        <strain evidence="20">B10K-DU-002-51</strain>
        <tissue evidence="20">Muscle</tissue>
    </source>
</reference>
<dbReference type="InterPro" id="IPR000210">
    <property type="entry name" value="BTB/POZ_dom"/>
</dbReference>
<keyword evidence="4" id="KW-0479">Metal-binding</keyword>
<comment type="similarity">
    <text evidence="3">Belongs to the krueppel C2H2-type zinc-finger protein family.</text>
</comment>
<comment type="function">
    <text evidence="1">May be involved in transcriptional regulation.</text>
</comment>
<proteinExistence type="inferred from homology"/>
<evidence type="ECO:0000313" key="21">
    <source>
        <dbReference type="Proteomes" id="UP000541249"/>
    </source>
</evidence>
<feature type="domain" description="C2H2-type" evidence="19">
    <location>
        <begin position="428"/>
        <end position="455"/>
    </location>
</feature>
<evidence type="ECO:0000259" key="19">
    <source>
        <dbReference type="PROSITE" id="PS50157"/>
    </source>
</evidence>
<protein>
    <recommendedName>
        <fullName evidence="14">Zinc finger and BTB domain-containing protein 24</fullName>
    </recommendedName>
    <alternativeName>
        <fullName evidence="15">Zinc finger protein 450</fullName>
    </alternativeName>
</protein>
<evidence type="ECO:0000256" key="1">
    <source>
        <dbReference type="ARBA" id="ARBA00003767"/>
    </source>
</evidence>
<evidence type="ECO:0000256" key="15">
    <source>
        <dbReference type="ARBA" id="ARBA00078709"/>
    </source>
</evidence>
<dbReference type="FunFam" id="3.30.160.60:FF:001506">
    <property type="entry name" value="Zinc finger protein"/>
    <property type="match status" value="1"/>
</dbReference>
<evidence type="ECO:0000256" key="11">
    <source>
        <dbReference type="ARBA" id="ARBA00023242"/>
    </source>
</evidence>
<sequence>MAETISNASEKLVVIHSKAHKDTILANFEEQRKKDFLCDITLIVENVQFRAHKALLAASSEYFSMMFVDEGEIGQSIYVVEGMVADIFGALLEFIYTGCLCASEKSTEQILATAQLLKVTDLVWACTDYQASHSPSSGLPAPAGSGASAAITASDKKIEDPPKRKRGRPRKVKNVQEEKLGANPAEDVQLRENNSMQNKQNFIKKDTAAEETVASEQASARKDAEEDEPACGSEAAINLSDEKDENYDPKSEEIQSTQSRYSKRRIRRSIKLKDYKLLGDEDEKGLAKGTNGKRKRAGSEARCKDCGKVFKYNHFLAIHRRSHTGERPFKCSECGKGFSQKHSLQVHERMHTGERPYMCTICSKALTTKRSLLEHMSLHTGQKAFTCDQCGKYFSQKRQLKSHYRVHTEGITYALTLFLLLRQGHSLPECNQCRRKFMDTAQLKKHLRTHTGEKPFTCEICGKSFTAKSSLQTHIRIHRGEKPYSCGVCGKSFSDSSAKRRHCILHTGKKPFSCSECSLQFARLDNLKSHLKIHSKERQFQEASAALNTNTNSEVRNVLQLQQYQLATSGGQEIQLLVADTVQNINFMPSHNQGISIVTSENAPNMTTEQAANLTLLAQPPQQLQNLLLSAQQEQAEQIQSINMIANQIQTAQPEQMHVITLSKEALEHLHAHQRQNEEIHLAGSSHP</sequence>
<evidence type="ECO:0000256" key="7">
    <source>
        <dbReference type="ARBA" id="ARBA00022833"/>
    </source>
</evidence>
<feature type="non-terminal residue" evidence="20">
    <location>
        <position position="688"/>
    </location>
</feature>
<feature type="non-terminal residue" evidence="20">
    <location>
        <position position="1"/>
    </location>
</feature>
<keyword evidence="6 16" id="KW-0863">Zinc-finger</keyword>
<dbReference type="Pfam" id="PF13912">
    <property type="entry name" value="zf-C2H2_6"/>
    <property type="match status" value="1"/>
</dbReference>
<dbReference type="FunFam" id="3.30.160.60:FF:000870">
    <property type="entry name" value="zinc finger protein 197 isoform X1"/>
    <property type="match status" value="1"/>
</dbReference>
<dbReference type="Gene3D" id="3.30.710.10">
    <property type="entry name" value="Potassium Channel Kv1.1, Chain A"/>
    <property type="match status" value="1"/>
</dbReference>
<dbReference type="Pfam" id="PF00096">
    <property type="entry name" value="zf-C2H2"/>
    <property type="match status" value="6"/>
</dbReference>
<evidence type="ECO:0000256" key="8">
    <source>
        <dbReference type="ARBA" id="ARBA00023015"/>
    </source>
</evidence>
<evidence type="ECO:0000256" key="17">
    <source>
        <dbReference type="SAM" id="MobiDB-lite"/>
    </source>
</evidence>
<dbReference type="FunFam" id="3.30.160.60:FF:001125">
    <property type="entry name" value="Zinc finger and BTB domain-containing protein 24"/>
    <property type="match status" value="1"/>
</dbReference>
<organism evidence="20 21">
    <name type="scientific">Eurystomus gularis</name>
    <dbReference type="NCBI Taxonomy" id="325343"/>
    <lineage>
        <taxon>Eukaryota</taxon>
        <taxon>Metazoa</taxon>
        <taxon>Chordata</taxon>
        <taxon>Craniata</taxon>
        <taxon>Vertebrata</taxon>
        <taxon>Euteleostomi</taxon>
        <taxon>Archelosauria</taxon>
        <taxon>Archosauria</taxon>
        <taxon>Dinosauria</taxon>
        <taxon>Saurischia</taxon>
        <taxon>Theropoda</taxon>
        <taxon>Coelurosauria</taxon>
        <taxon>Aves</taxon>
        <taxon>Neognathae</taxon>
        <taxon>Neoaves</taxon>
        <taxon>Telluraves</taxon>
        <taxon>Coraciimorphae</taxon>
        <taxon>Coraciiformes</taxon>
        <taxon>Coraciidae</taxon>
        <taxon>Eurystomus</taxon>
    </lineage>
</organism>